<dbReference type="Proteomes" id="UP000319213">
    <property type="component" value="Unassembled WGS sequence"/>
</dbReference>
<reference evidence="2 3" key="1">
    <citation type="submission" date="2019-06" db="EMBL/GenBank/DDBJ databases">
        <title>Sequencing the genomes of 1000 actinobacteria strains.</title>
        <authorList>
            <person name="Klenk H.-P."/>
        </authorList>
    </citation>
    <scope>NUCLEOTIDE SEQUENCE [LARGE SCALE GENOMIC DNA]</scope>
    <source>
        <strain evidence="2 3">DSM 43186</strain>
    </source>
</reference>
<feature type="transmembrane region" description="Helical" evidence="1">
    <location>
        <begin position="24"/>
        <end position="50"/>
    </location>
</feature>
<evidence type="ECO:0008006" key="4">
    <source>
        <dbReference type="Google" id="ProtNLM"/>
    </source>
</evidence>
<gene>
    <name evidence="2" type="ORF">FHX40_3721</name>
</gene>
<comment type="caution">
    <text evidence="2">The sequence shown here is derived from an EMBL/GenBank/DDBJ whole genome shotgun (WGS) entry which is preliminary data.</text>
</comment>
<keyword evidence="1" id="KW-0472">Membrane</keyword>
<dbReference type="AlphaFoldDB" id="A0A543J2B6"/>
<proteinExistence type="predicted"/>
<evidence type="ECO:0000256" key="1">
    <source>
        <dbReference type="SAM" id="Phobius"/>
    </source>
</evidence>
<name>A0A543J2B6_9ACTN</name>
<keyword evidence="3" id="KW-1185">Reference proteome</keyword>
<dbReference type="OrthoDB" id="3537392at2"/>
<feature type="transmembrane region" description="Helical" evidence="1">
    <location>
        <begin position="71"/>
        <end position="94"/>
    </location>
</feature>
<keyword evidence="1" id="KW-0812">Transmembrane</keyword>
<evidence type="ECO:0000313" key="2">
    <source>
        <dbReference type="EMBL" id="TQM76969.1"/>
    </source>
</evidence>
<dbReference type="RefSeq" id="WP_142260769.1">
    <property type="nucleotide sequence ID" value="NZ_BMPV01000005.1"/>
</dbReference>
<protein>
    <recommendedName>
        <fullName evidence="4">DUF4190 domain-containing protein</fullName>
    </recommendedName>
</protein>
<evidence type="ECO:0000313" key="3">
    <source>
        <dbReference type="Proteomes" id="UP000319213"/>
    </source>
</evidence>
<keyword evidence="1" id="KW-1133">Transmembrane helix</keyword>
<dbReference type="EMBL" id="VFPQ01000001">
    <property type="protein sequence ID" value="TQM76969.1"/>
    <property type="molecule type" value="Genomic_DNA"/>
</dbReference>
<accession>A0A543J2B6</accession>
<sequence>MTTPSPTPQRTPRQSIVDTSGGRALLIALAGLAMAMLIPLVGLVFTLFALGVSLRTTLELRRARERIGAAVAGVAISAFSLLFAGGAAFVQLYLAEELAAYYNCKKGAGTLSAQQHCVDELERAIERRIPVLEPGQFELPFAP</sequence>
<organism evidence="2 3">
    <name type="scientific">Thermopolyspora flexuosa</name>
    <dbReference type="NCBI Taxonomy" id="103836"/>
    <lineage>
        <taxon>Bacteria</taxon>
        <taxon>Bacillati</taxon>
        <taxon>Actinomycetota</taxon>
        <taxon>Actinomycetes</taxon>
        <taxon>Streptosporangiales</taxon>
        <taxon>Streptosporangiaceae</taxon>
        <taxon>Thermopolyspora</taxon>
    </lineage>
</organism>